<dbReference type="GO" id="GO:0003700">
    <property type="term" value="F:DNA-binding transcription factor activity"/>
    <property type="evidence" value="ECO:0007669"/>
    <property type="project" value="TreeGrafter"/>
</dbReference>
<dbReference type="KEGG" id="pgm:PGRAT_22530"/>
<dbReference type="GO" id="GO:0003677">
    <property type="term" value="F:DNA binding"/>
    <property type="evidence" value="ECO:0007669"/>
    <property type="project" value="UniProtKB-KW"/>
</dbReference>
<gene>
    <name evidence="6" type="ORF">PGRAT_22530</name>
</gene>
<keyword evidence="1" id="KW-0805">Transcription regulation</keyword>
<dbReference type="Pfam" id="PF09339">
    <property type="entry name" value="HTH_IclR"/>
    <property type="match status" value="1"/>
</dbReference>
<dbReference type="InterPro" id="IPR036390">
    <property type="entry name" value="WH_DNA-bd_sf"/>
</dbReference>
<dbReference type="EMBL" id="CP009287">
    <property type="protein sequence ID" value="AIQ70113.1"/>
    <property type="molecule type" value="Genomic_DNA"/>
</dbReference>
<organism evidence="6 7">
    <name type="scientific">Paenibacillus graminis</name>
    <dbReference type="NCBI Taxonomy" id="189425"/>
    <lineage>
        <taxon>Bacteria</taxon>
        <taxon>Bacillati</taxon>
        <taxon>Bacillota</taxon>
        <taxon>Bacilli</taxon>
        <taxon>Bacillales</taxon>
        <taxon>Paenibacillaceae</taxon>
        <taxon>Paenibacillus</taxon>
    </lineage>
</organism>
<dbReference type="Gene3D" id="1.10.10.10">
    <property type="entry name" value="Winged helix-like DNA-binding domain superfamily/Winged helix DNA-binding domain"/>
    <property type="match status" value="1"/>
</dbReference>
<dbReference type="PROSITE" id="PS51078">
    <property type="entry name" value="ICLR_ED"/>
    <property type="match status" value="1"/>
</dbReference>
<evidence type="ECO:0000313" key="7">
    <source>
        <dbReference type="Proteomes" id="UP000029500"/>
    </source>
</evidence>
<dbReference type="InterPro" id="IPR014757">
    <property type="entry name" value="Tscrpt_reg_IclR_C"/>
</dbReference>
<feature type="domain" description="HTH iclR-type" evidence="4">
    <location>
        <begin position="7"/>
        <end position="68"/>
    </location>
</feature>
<dbReference type="Pfam" id="PF01614">
    <property type="entry name" value="IclR_C"/>
    <property type="match status" value="1"/>
</dbReference>
<dbReference type="SMART" id="SM00346">
    <property type="entry name" value="HTH_ICLR"/>
    <property type="match status" value="1"/>
</dbReference>
<dbReference type="HOGENOM" id="CLU_062618_7_1_9"/>
<dbReference type="PANTHER" id="PTHR30136">
    <property type="entry name" value="HELIX-TURN-HELIX TRANSCRIPTIONAL REGULATOR, ICLR FAMILY"/>
    <property type="match status" value="1"/>
</dbReference>
<dbReference type="Gene3D" id="3.30.450.40">
    <property type="match status" value="1"/>
</dbReference>
<feature type="domain" description="IclR-ED" evidence="5">
    <location>
        <begin position="64"/>
        <end position="252"/>
    </location>
</feature>
<proteinExistence type="predicted"/>
<reference evidence="6 7" key="1">
    <citation type="submission" date="2014-08" db="EMBL/GenBank/DDBJ databases">
        <title>Comparative genomics of the Paenibacillus odorifer group.</title>
        <authorList>
            <person name="den Bakker H.C."/>
            <person name="Tsai Y.-C."/>
            <person name="Martin N."/>
            <person name="Korlach J."/>
            <person name="Wiedmann M."/>
        </authorList>
    </citation>
    <scope>NUCLEOTIDE SEQUENCE [LARGE SCALE GENOMIC DNA]</scope>
    <source>
        <strain evidence="6 7">DSM 15220</strain>
    </source>
</reference>
<evidence type="ECO:0000256" key="3">
    <source>
        <dbReference type="ARBA" id="ARBA00023163"/>
    </source>
</evidence>
<dbReference type="RefSeq" id="WP_025703815.1">
    <property type="nucleotide sequence ID" value="NZ_CP009287.1"/>
</dbReference>
<dbReference type="GO" id="GO:0045892">
    <property type="term" value="P:negative regulation of DNA-templated transcription"/>
    <property type="evidence" value="ECO:0007669"/>
    <property type="project" value="UniProtKB-ARBA"/>
</dbReference>
<dbReference type="InterPro" id="IPR036388">
    <property type="entry name" value="WH-like_DNA-bd_sf"/>
</dbReference>
<sequence>MDRKYWVPALERADLILTAISRKPGECKMTDLCDVTGINKSSMFSLLRTMEALNWVKKDEKEAYALGAGVAYLNTVFNESHKQNYNLVEHFLKASAESIKAVGETFQLSVLDRNEIIYLAKLEGPSLVKLESSPGMRFPAHATAMGKMMLALLPPDELDRRYPDRMLTPVTSHTITDWNEFTAKLAEIRSSGYSVDQEEIIQGICCVAAPILDASGNAVAAVSTSMLRHAYLDKQEAAHQEVIRLGKKLSLA</sequence>
<evidence type="ECO:0000256" key="1">
    <source>
        <dbReference type="ARBA" id="ARBA00023015"/>
    </source>
</evidence>
<dbReference type="InterPro" id="IPR029016">
    <property type="entry name" value="GAF-like_dom_sf"/>
</dbReference>
<keyword evidence="2" id="KW-0238">DNA-binding</keyword>
<evidence type="ECO:0008006" key="8">
    <source>
        <dbReference type="Google" id="ProtNLM"/>
    </source>
</evidence>
<keyword evidence="7" id="KW-1185">Reference proteome</keyword>
<dbReference type="AlphaFoldDB" id="A0A089MF50"/>
<protein>
    <recommendedName>
        <fullName evidence="8">IclR family transcriptional regulator</fullName>
    </recommendedName>
</protein>
<evidence type="ECO:0000313" key="6">
    <source>
        <dbReference type="EMBL" id="AIQ70113.1"/>
    </source>
</evidence>
<name>A0A089MF50_9BACL</name>
<dbReference type="InterPro" id="IPR005471">
    <property type="entry name" value="Tscrpt_reg_IclR_N"/>
</dbReference>
<dbReference type="STRING" id="189425.PGRAT_22530"/>
<evidence type="ECO:0000259" key="4">
    <source>
        <dbReference type="PROSITE" id="PS51077"/>
    </source>
</evidence>
<dbReference type="Proteomes" id="UP000029500">
    <property type="component" value="Chromosome"/>
</dbReference>
<evidence type="ECO:0000256" key="2">
    <source>
        <dbReference type="ARBA" id="ARBA00023125"/>
    </source>
</evidence>
<keyword evidence="3" id="KW-0804">Transcription</keyword>
<accession>A0A089MF50</accession>
<dbReference type="InterPro" id="IPR050707">
    <property type="entry name" value="HTH_MetabolicPath_Reg"/>
</dbReference>
<dbReference type="PANTHER" id="PTHR30136:SF35">
    <property type="entry name" value="HTH-TYPE TRANSCRIPTIONAL REGULATOR RV1719"/>
    <property type="match status" value="1"/>
</dbReference>
<dbReference type="SUPFAM" id="SSF55781">
    <property type="entry name" value="GAF domain-like"/>
    <property type="match status" value="1"/>
</dbReference>
<dbReference type="PROSITE" id="PS51077">
    <property type="entry name" value="HTH_ICLR"/>
    <property type="match status" value="1"/>
</dbReference>
<dbReference type="eggNOG" id="COG1414">
    <property type="taxonomic scope" value="Bacteria"/>
</dbReference>
<dbReference type="SUPFAM" id="SSF46785">
    <property type="entry name" value="Winged helix' DNA-binding domain"/>
    <property type="match status" value="1"/>
</dbReference>
<evidence type="ECO:0000259" key="5">
    <source>
        <dbReference type="PROSITE" id="PS51078"/>
    </source>
</evidence>